<dbReference type="EMBL" id="BKCJ011820816">
    <property type="protein sequence ID" value="GFD55714.1"/>
    <property type="molecule type" value="Genomic_DNA"/>
</dbReference>
<gene>
    <name evidence="2" type="ORF">Tci_927683</name>
</gene>
<feature type="non-terminal residue" evidence="2">
    <location>
        <position position="75"/>
    </location>
</feature>
<comment type="caution">
    <text evidence="2">The sequence shown here is derived from an EMBL/GenBank/DDBJ whole genome shotgun (WGS) entry which is preliminary data.</text>
</comment>
<evidence type="ECO:0000256" key="1">
    <source>
        <dbReference type="SAM" id="MobiDB-lite"/>
    </source>
</evidence>
<evidence type="ECO:0000313" key="2">
    <source>
        <dbReference type="EMBL" id="GFD55714.1"/>
    </source>
</evidence>
<reference evidence="2" key="1">
    <citation type="journal article" date="2019" name="Sci. Rep.">
        <title>Draft genome of Tanacetum cinerariifolium, the natural source of mosquito coil.</title>
        <authorList>
            <person name="Yamashiro T."/>
            <person name="Shiraishi A."/>
            <person name="Satake H."/>
            <person name="Nakayama K."/>
        </authorList>
    </citation>
    <scope>NUCLEOTIDE SEQUENCE</scope>
</reference>
<feature type="region of interest" description="Disordered" evidence="1">
    <location>
        <begin position="21"/>
        <end position="63"/>
    </location>
</feature>
<sequence>PSDGRQPGHPLRHARYALGVERRRHHPVHRGRQRAAVPDRPAADAAAPGRQIGPGARRGGGRLCRHQCRAQSAAA</sequence>
<feature type="non-terminal residue" evidence="2">
    <location>
        <position position="1"/>
    </location>
</feature>
<dbReference type="AlphaFoldDB" id="A0A699XGS9"/>
<protein>
    <submittedName>
        <fullName evidence="2">Uncharacterized protein</fullName>
    </submittedName>
</protein>
<name>A0A699XGS9_TANCI</name>
<organism evidence="2">
    <name type="scientific">Tanacetum cinerariifolium</name>
    <name type="common">Dalmatian daisy</name>
    <name type="synonym">Chrysanthemum cinerariifolium</name>
    <dbReference type="NCBI Taxonomy" id="118510"/>
    <lineage>
        <taxon>Eukaryota</taxon>
        <taxon>Viridiplantae</taxon>
        <taxon>Streptophyta</taxon>
        <taxon>Embryophyta</taxon>
        <taxon>Tracheophyta</taxon>
        <taxon>Spermatophyta</taxon>
        <taxon>Magnoliopsida</taxon>
        <taxon>eudicotyledons</taxon>
        <taxon>Gunneridae</taxon>
        <taxon>Pentapetalae</taxon>
        <taxon>asterids</taxon>
        <taxon>campanulids</taxon>
        <taxon>Asterales</taxon>
        <taxon>Asteraceae</taxon>
        <taxon>Asteroideae</taxon>
        <taxon>Anthemideae</taxon>
        <taxon>Anthemidinae</taxon>
        <taxon>Tanacetum</taxon>
    </lineage>
</organism>
<feature type="compositionally biased region" description="Basic residues" evidence="1">
    <location>
        <begin position="22"/>
        <end position="33"/>
    </location>
</feature>
<feature type="compositionally biased region" description="Low complexity" evidence="1">
    <location>
        <begin position="34"/>
        <end position="48"/>
    </location>
</feature>
<accession>A0A699XGS9</accession>
<proteinExistence type="predicted"/>